<evidence type="ECO:0000256" key="3">
    <source>
        <dbReference type="ARBA" id="ARBA00023143"/>
    </source>
</evidence>
<comment type="caution">
    <text evidence="7">The sequence shown here is derived from an EMBL/GenBank/DDBJ whole genome shotgun (WGS) entry which is preliminary data.</text>
</comment>
<dbReference type="Pfam" id="PF00669">
    <property type="entry name" value="Flagellin_N"/>
    <property type="match status" value="1"/>
</dbReference>
<comment type="subcellular location">
    <subcellularLocation>
        <location evidence="4">Secreted</location>
    </subcellularLocation>
    <subcellularLocation>
        <location evidence="4">Bacterial flagellum</location>
    </subcellularLocation>
</comment>
<keyword evidence="7" id="KW-0282">Flagellum</keyword>
<dbReference type="Gene3D" id="6.10.10.10">
    <property type="entry name" value="Flagellar export chaperone, C-terminal domain"/>
    <property type="match status" value="1"/>
</dbReference>
<evidence type="ECO:0000256" key="1">
    <source>
        <dbReference type="ARBA" id="ARBA00005709"/>
    </source>
</evidence>
<accession>A0ABS8N2R4</accession>
<evidence type="ECO:0000259" key="5">
    <source>
        <dbReference type="Pfam" id="PF00669"/>
    </source>
</evidence>
<reference evidence="7" key="1">
    <citation type="submission" date="2021-11" db="EMBL/GenBank/DDBJ databases">
        <authorList>
            <person name="Qingchun L."/>
            <person name="Dong Z."/>
            <person name="Zongwei Q."/>
            <person name="Jia Z."/>
            <person name="Duotao L."/>
        </authorList>
    </citation>
    <scope>NUCLEOTIDE SEQUENCE</scope>
    <source>
        <strain evidence="7">WLY-B-L2</strain>
    </source>
</reference>
<dbReference type="InterPro" id="IPR001029">
    <property type="entry name" value="Flagellin_N"/>
</dbReference>
<proteinExistence type="inferred from homology"/>
<evidence type="ECO:0000313" key="7">
    <source>
        <dbReference type="EMBL" id="MCC9293971.1"/>
    </source>
</evidence>
<name>A0ABS8N2R4_9CLOT</name>
<organism evidence="7 8">
    <name type="scientific">Clostridium aromativorans</name>
    <dbReference type="NCBI Taxonomy" id="2836848"/>
    <lineage>
        <taxon>Bacteria</taxon>
        <taxon>Bacillati</taxon>
        <taxon>Bacillota</taxon>
        <taxon>Clostridia</taxon>
        <taxon>Eubacteriales</taxon>
        <taxon>Clostridiaceae</taxon>
        <taxon>Clostridium</taxon>
    </lineage>
</organism>
<evidence type="ECO:0000313" key="8">
    <source>
        <dbReference type="Proteomes" id="UP001165422"/>
    </source>
</evidence>
<dbReference type="SUPFAM" id="SSF64518">
    <property type="entry name" value="Phase 1 flagellin"/>
    <property type="match status" value="1"/>
</dbReference>
<dbReference type="PRINTS" id="PR00207">
    <property type="entry name" value="FLAGELLIN"/>
</dbReference>
<protein>
    <recommendedName>
        <fullName evidence="2 4">Flagellin</fullName>
    </recommendedName>
</protein>
<dbReference type="Proteomes" id="UP001165422">
    <property type="component" value="Unassembled WGS sequence"/>
</dbReference>
<keyword evidence="8" id="KW-1185">Reference proteome</keyword>
<keyword evidence="7" id="KW-0969">Cilium</keyword>
<comment type="function">
    <text evidence="4">Flagellin is the subunit protein which polymerizes to form the filaments of bacterial flagella.</text>
</comment>
<dbReference type="InterPro" id="IPR042187">
    <property type="entry name" value="Flagellin_C_sub2"/>
</dbReference>
<evidence type="ECO:0000259" key="6">
    <source>
        <dbReference type="Pfam" id="PF00700"/>
    </source>
</evidence>
<dbReference type="RefSeq" id="WP_179977090.1">
    <property type="nucleotide sequence ID" value="NZ_JAJJPB010000002.1"/>
</dbReference>
<sequence length="289" mass="31556">MRISYNMPALTLNFLQNQALKRQSGNLIRISGGLKLNSAKDNPSGMVQSQNIKLQIGGLQTAARNVQDGVSMLQTAEGGLQEITSMIQRIRQLTLQAGNGTTTPSDRSVIQNEIDQLLDGISSMADQTEFNGLKLLGQNEEDKVLSMQIGANAGESADIPQLDLTNSEQSDISELYLIKSGNDEDKSKDVLDGNVDDALTAIDSTLNKVISYRSKYGALENKFESNYYNMQELTDRMIDADSSLSDADIAEEIVGYSKESIIVQASNAMIAQANELPQDVLKILENTRK</sequence>
<gene>
    <name evidence="7" type="ORF">LN736_03695</name>
</gene>
<dbReference type="InterPro" id="IPR046358">
    <property type="entry name" value="Flagellin_C"/>
</dbReference>
<feature type="domain" description="Flagellin C-terminal" evidence="6">
    <location>
        <begin position="199"/>
        <end position="284"/>
    </location>
</feature>
<keyword evidence="4" id="KW-0964">Secreted</keyword>
<dbReference type="Pfam" id="PF00700">
    <property type="entry name" value="Flagellin_C"/>
    <property type="match status" value="1"/>
</dbReference>
<feature type="domain" description="Flagellin N-terminal" evidence="5">
    <location>
        <begin position="3"/>
        <end position="139"/>
    </location>
</feature>
<dbReference type="PANTHER" id="PTHR42792:SF2">
    <property type="entry name" value="FLAGELLIN"/>
    <property type="match status" value="1"/>
</dbReference>
<keyword evidence="3 4" id="KW-0975">Bacterial flagellum</keyword>
<dbReference type="PANTHER" id="PTHR42792">
    <property type="entry name" value="FLAGELLIN"/>
    <property type="match status" value="1"/>
</dbReference>
<keyword evidence="7" id="KW-0966">Cell projection</keyword>
<dbReference type="Gene3D" id="1.20.1330.10">
    <property type="entry name" value="f41 fragment of flagellin, N-terminal domain"/>
    <property type="match status" value="1"/>
</dbReference>
<evidence type="ECO:0000256" key="4">
    <source>
        <dbReference type="RuleBase" id="RU362073"/>
    </source>
</evidence>
<dbReference type="EMBL" id="JAJJPB010000002">
    <property type="protein sequence ID" value="MCC9293971.1"/>
    <property type="molecule type" value="Genomic_DNA"/>
</dbReference>
<evidence type="ECO:0000256" key="2">
    <source>
        <dbReference type="ARBA" id="ARBA00020110"/>
    </source>
</evidence>
<comment type="similarity">
    <text evidence="1 4">Belongs to the bacterial flagellin family.</text>
</comment>
<dbReference type="InterPro" id="IPR001492">
    <property type="entry name" value="Flagellin"/>
</dbReference>